<name>A0A382UEW5_9ZZZZ</name>
<dbReference type="Gene3D" id="3.10.180.10">
    <property type="entry name" value="2,3-Dihydroxybiphenyl 1,2-Dioxygenase, domain 1"/>
    <property type="match status" value="1"/>
</dbReference>
<dbReference type="AlphaFoldDB" id="A0A382UEW5"/>
<dbReference type="Pfam" id="PF00903">
    <property type="entry name" value="Glyoxalase"/>
    <property type="match status" value="1"/>
</dbReference>
<dbReference type="SUPFAM" id="SSF54593">
    <property type="entry name" value="Glyoxalase/Bleomycin resistance protein/Dihydroxybiphenyl dioxygenase"/>
    <property type="match status" value="1"/>
</dbReference>
<protein>
    <recommendedName>
        <fullName evidence="1">VOC domain-containing protein</fullName>
    </recommendedName>
</protein>
<dbReference type="PROSITE" id="PS51819">
    <property type="entry name" value="VOC"/>
    <property type="match status" value="1"/>
</dbReference>
<dbReference type="InterPro" id="IPR029068">
    <property type="entry name" value="Glyas_Bleomycin-R_OHBP_Dase"/>
</dbReference>
<evidence type="ECO:0000259" key="1">
    <source>
        <dbReference type="PROSITE" id="PS51819"/>
    </source>
</evidence>
<dbReference type="EMBL" id="UINC01143580">
    <property type="protein sequence ID" value="SVD32577.1"/>
    <property type="molecule type" value="Genomic_DNA"/>
</dbReference>
<reference evidence="2" key="1">
    <citation type="submission" date="2018-05" db="EMBL/GenBank/DDBJ databases">
        <authorList>
            <person name="Lanie J.A."/>
            <person name="Ng W.-L."/>
            <person name="Kazmierczak K.M."/>
            <person name="Andrzejewski T.M."/>
            <person name="Davidsen T.M."/>
            <person name="Wayne K.J."/>
            <person name="Tettelin H."/>
            <person name="Glass J.I."/>
            <person name="Rusch D."/>
            <person name="Podicherti R."/>
            <person name="Tsui H.-C.T."/>
            <person name="Winkler M.E."/>
        </authorList>
    </citation>
    <scope>NUCLEOTIDE SEQUENCE</scope>
</reference>
<dbReference type="InterPro" id="IPR037523">
    <property type="entry name" value="VOC_core"/>
</dbReference>
<evidence type="ECO:0000313" key="2">
    <source>
        <dbReference type="EMBL" id="SVD32577.1"/>
    </source>
</evidence>
<accession>A0A382UEW5</accession>
<feature type="domain" description="VOC" evidence="1">
    <location>
        <begin position="5"/>
        <end position="121"/>
    </location>
</feature>
<proteinExistence type="predicted"/>
<gene>
    <name evidence="2" type="ORF">METZ01_LOCUS385431</name>
</gene>
<dbReference type="PANTHER" id="PTHR36113">
    <property type="entry name" value="LYASE, PUTATIVE-RELATED-RELATED"/>
    <property type="match status" value="1"/>
</dbReference>
<dbReference type="PANTHER" id="PTHR36113:SF3">
    <property type="entry name" value="SLL5075 PROTEIN"/>
    <property type="match status" value="1"/>
</dbReference>
<organism evidence="2">
    <name type="scientific">marine metagenome</name>
    <dbReference type="NCBI Taxonomy" id="408172"/>
    <lineage>
        <taxon>unclassified sequences</taxon>
        <taxon>metagenomes</taxon>
        <taxon>ecological metagenomes</taxon>
    </lineage>
</organism>
<dbReference type="InterPro" id="IPR051332">
    <property type="entry name" value="Fosfomycin_Res_Enzymes"/>
</dbReference>
<dbReference type="CDD" id="cd06587">
    <property type="entry name" value="VOC"/>
    <property type="match status" value="1"/>
</dbReference>
<sequence length="132" mass="14869">MKDIGFTHIALPVTDLKKSYEFYSKYAGMETVHERPGVLWISDKSRPFVIVLMEFEKVENPLLPDAHIGVGVHSKAEVDRLCDLAKKDNCMISGPMDYGHPVGYWAFLKDPDDHTLEISYGQEVGLTVQKAT</sequence>
<dbReference type="InterPro" id="IPR004360">
    <property type="entry name" value="Glyas_Fos-R_dOase_dom"/>
</dbReference>